<dbReference type="InterPro" id="IPR011989">
    <property type="entry name" value="ARM-like"/>
</dbReference>
<dbReference type="GO" id="GO:0007165">
    <property type="term" value="P:signal transduction"/>
    <property type="evidence" value="ECO:0007669"/>
    <property type="project" value="InterPro"/>
</dbReference>
<dbReference type="Proteomes" id="UP000243459">
    <property type="component" value="Chromosome 7"/>
</dbReference>
<protein>
    <recommendedName>
        <fullName evidence="3">Serine/threonine protein phosphatase 2A regulatory subunit</fullName>
    </recommendedName>
</protein>
<evidence type="ECO:0000313" key="1">
    <source>
        <dbReference type="EMBL" id="ONK64312.1"/>
    </source>
</evidence>
<dbReference type="EMBL" id="CM007387">
    <property type="protein sequence ID" value="ONK64312.1"/>
    <property type="molecule type" value="Genomic_DNA"/>
</dbReference>
<reference evidence="2" key="1">
    <citation type="journal article" date="2017" name="Nat. Commun.">
        <title>The asparagus genome sheds light on the origin and evolution of a young Y chromosome.</title>
        <authorList>
            <person name="Harkess A."/>
            <person name="Zhou J."/>
            <person name="Xu C."/>
            <person name="Bowers J.E."/>
            <person name="Van der Hulst R."/>
            <person name="Ayyampalayam S."/>
            <person name="Mercati F."/>
            <person name="Riccardi P."/>
            <person name="McKain M.R."/>
            <person name="Kakrana A."/>
            <person name="Tang H."/>
            <person name="Ray J."/>
            <person name="Groenendijk J."/>
            <person name="Arikit S."/>
            <person name="Mathioni S.M."/>
            <person name="Nakano M."/>
            <person name="Shan H."/>
            <person name="Telgmann-Rauber A."/>
            <person name="Kanno A."/>
            <person name="Yue Z."/>
            <person name="Chen H."/>
            <person name="Li W."/>
            <person name="Chen Y."/>
            <person name="Xu X."/>
            <person name="Zhang Y."/>
            <person name="Luo S."/>
            <person name="Chen H."/>
            <person name="Gao J."/>
            <person name="Mao Z."/>
            <person name="Pires J.C."/>
            <person name="Luo M."/>
            <person name="Kudrna D."/>
            <person name="Wing R.A."/>
            <person name="Meyers B.C."/>
            <person name="Yi K."/>
            <person name="Kong H."/>
            <person name="Lavrijsen P."/>
            <person name="Sunseri F."/>
            <person name="Falavigna A."/>
            <person name="Ye Y."/>
            <person name="Leebens-Mack J.H."/>
            <person name="Chen G."/>
        </authorList>
    </citation>
    <scope>NUCLEOTIDE SEQUENCE [LARGE SCALE GENOMIC DNA]</scope>
    <source>
        <strain evidence="2">cv. DH0086</strain>
    </source>
</reference>
<dbReference type="InterPro" id="IPR016024">
    <property type="entry name" value="ARM-type_fold"/>
</dbReference>
<keyword evidence="2" id="KW-1185">Reference proteome</keyword>
<dbReference type="OrthoDB" id="768580at2759"/>
<organism evidence="1 2">
    <name type="scientific">Asparagus officinalis</name>
    <name type="common">Garden asparagus</name>
    <dbReference type="NCBI Taxonomy" id="4686"/>
    <lineage>
        <taxon>Eukaryota</taxon>
        <taxon>Viridiplantae</taxon>
        <taxon>Streptophyta</taxon>
        <taxon>Embryophyta</taxon>
        <taxon>Tracheophyta</taxon>
        <taxon>Spermatophyta</taxon>
        <taxon>Magnoliopsida</taxon>
        <taxon>Liliopsida</taxon>
        <taxon>Asparagales</taxon>
        <taxon>Asparagaceae</taxon>
        <taxon>Asparagoideae</taxon>
        <taxon>Asparagus</taxon>
    </lineage>
</organism>
<dbReference type="InterPro" id="IPR002554">
    <property type="entry name" value="PP2A_B56"/>
</dbReference>
<dbReference type="AlphaFoldDB" id="A0A5P1EEM9"/>
<name>A0A5P1EEM9_ASPOF</name>
<evidence type="ECO:0008006" key="3">
    <source>
        <dbReference type="Google" id="ProtNLM"/>
    </source>
</evidence>
<sequence length="454" mass="52347">MGIPKTPQVPSSPKKKKSTTLDYLFKLEASQESPTDDLLSLISNCNTLFTFRNPSESPSLQDLKRHSLLHILSILRTSKSRINPLILSPLFSMISTNLFRSLPATGFPFLSSEYSFDDDAPPMVLSPLWPHLHIIYDILSVLIANIDPISLQSHIDNPFLLNLLTLFQSEDPRERDRLKNIYHQLYSKMTNKRLFMRRSMSNTFLHFVFEADRHCGIGELLEICGSIINGFTTPLKEEHKVFLMRVLIPLHKQKGMCMYYRELSYCVTEFVQKEPDLSTGVVKGILRCWPMTNCTKEILLIGELEDLVEVMEAEEFEKVAGVLCSQIARCLNSCNSQVAERALYIWNNEHFVRMAWRCIEVILPSLVQAIEKNINWHWNKSVQNLTASVKKMLEEMEPGLYSKCLEDLNIQETMAGEEKKRRKEMWKRLECAASDENLFQATNSSCSTLRFECF</sequence>
<dbReference type="Gramene" id="ONK64312">
    <property type="protein sequence ID" value="ONK64312"/>
    <property type="gene ID" value="A4U43_C07F24380"/>
</dbReference>
<dbReference type="OMA" id="KCLNSWN"/>
<accession>A0A5P1EEM9</accession>
<dbReference type="Gene3D" id="1.25.10.10">
    <property type="entry name" value="Leucine-rich Repeat Variant"/>
    <property type="match status" value="1"/>
</dbReference>
<proteinExistence type="predicted"/>
<dbReference type="FunFam" id="1.25.10.10:FF:000331">
    <property type="entry name" value="Phosphoprotein phosphatase, putative"/>
    <property type="match status" value="1"/>
</dbReference>
<dbReference type="Pfam" id="PF01603">
    <property type="entry name" value="B56"/>
    <property type="match status" value="1"/>
</dbReference>
<gene>
    <name evidence="1" type="ORF">A4U43_C07F24380</name>
</gene>
<dbReference type="PANTHER" id="PTHR10257:SF28">
    <property type="entry name" value="SERINE_THREONINE PROTEIN PHOSPHATASE 2A REGULATORY SUBUNIT"/>
    <property type="match status" value="1"/>
</dbReference>
<dbReference type="SUPFAM" id="SSF48371">
    <property type="entry name" value="ARM repeat"/>
    <property type="match status" value="1"/>
</dbReference>
<evidence type="ECO:0000313" key="2">
    <source>
        <dbReference type="Proteomes" id="UP000243459"/>
    </source>
</evidence>
<dbReference type="PANTHER" id="PTHR10257">
    <property type="entry name" value="SERINE/THREONINE PROTEIN PHOSPHATASE 2A PP2A REGULATORY SUBUNIT B"/>
    <property type="match status" value="1"/>
</dbReference>
<dbReference type="GO" id="GO:0000159">
    <property type="term" value="C:protein phosphatase type 2A complex"/>
    <property type="evidence" value="ECO:0007669"/>
    <property type="project" value="InterPro"/>
</dbReference>
<dbReference type="GO" id="GO:0019888">
    <property type="term" value="F:protein phosphatase regulator activity"/>
    <property type="evidence" value="ECO:0007669"/>
    <property type="project" value="InterPro"/>
</dbReference>